<accession>A0A369K823</accession>
<organism evidence="3 4">
    <name type="scientific">Hypsizygus marmoreus</name>
    <name type="common">White beech mushroom</name>
    <name type="synonym">Agaricus marmoreus</name>
    <dbReference type="NCBI Taxonomy" id="39966"/>
    <lineage>
        <taxon>Eukaryota</taxon>
        <taxon>Fungi</taxon>
        <taxon>Dikarya</taxon>
        <taxon>Basidiomycota</taxon>
        <taxon>Agaricomycotina</taxon>
        <taxon>Agaricomycetes</taxon>
        <taxon>Agaricomycetidae</taxon>
        <taxon>Agaricales</taxon>
        <taxon>Tricholomatineae</taxon>
        <taxon>Lyophyllaceae</taxon>
        <taxon>Hypsizygus</taxon>
    </lineage>
</organism>
<dbReference type="InterPro" id="IPR009799">
    <property type="entry name" value="EthD_dom"/>
</dbReference>
<dbReference type="EMBL" id="LUEZ02000004">
    <property type="protein sequence ID" value="RDB30769.1"/>
    <property type="molecule type" value="Genomic_DNA"/>
</dbReference>
<dbReference type="NCBIfam" id="TIGR02118">
    <property type="entry name" value="EthD family reductase"/>
    <property type="match status" value="1"/>
</dbReference>
<dbReference type="AlphaFoldDB" id="A0A369K823"/>
<dbReference type="Pfam" id="PF07110">
    <property type="entry name" value="EthD"/>
    <property type="match status" value="1"/>
</dbReference>
<dbReference type="STRING" id="39966.A0A369K823"/>
<proteinExistence type="inferred from homology"/>
<dbReference type="GO" id="GO:0016491">
    <property type="term" value="F:oxidoreductase activity"/>
    <property type="evidence" value="ECO:0007669"/>
    <property type="project" value="InterPro"/>
</dbReference>
<name>A0A369K823_HYPMA</name>
<sequence>MSNTSRHPIVLMGYVKRLPSLTPEEFYKYWETVHAPLVVPWVLKHGITDYRQVHTPQSLRSALTPSAMEYDGYGQLTAQSLEDIQAALQDPYYAEVIEPDERRFIDKSAAMVTAAGHQVDILKGGEDVRRVEESTGGK</sequence>
<reference evidence="3" key="1">
    <citation type="submission" date="2018-04" db="EMBL/GenBank/DDBJ databases">
        <title>Whole genome sequencing of Hypsizygus marmoreus.</title>
        <authorList>
            <person name="Choi I.-G."/>
            <person name="Min B."/>
            <person name="Kim J.-G."/>
            <person name="Kim S."/>
            <person name="Oh Y.-L."/>
            <person name="Kong W.-S."/>
            <person name="Park H."/>
            <person name="Jeong J."/>
            <person name="Song E.-S."/>
        </authorList>
    </citation>
    <scope>NUCLEOTIDE SEQUENCE [LARGE SCALE GENOMIC DNA]</scope>
    <source>
        <strain evidence="3">51987-8</strain>
    </source>
</reference>
<evidence type="ECO:0000313" key="4">
    <source>
        <dbReference type="Proteomes" id="UP000076154"/>
    </source>
</evidence>
<protein>
    <submittedName>
        <fullName evidence="3">Decarboxylase tpcK</fullName>
    </submittedName>
</protein>
<evidence type="ECO:0000256" key="1">
    <source>
        <dbReference type="ARBA" id="ARBA00005986"/>
    </source>
</evidence>
<gene>
    <name evidence="3" type="primary">tpcK</name>
    <name evidence="3" type="ORF">Hypma_005733</name>
</gene>
<dbReference type="Gene3D" id="3.30.70.100">
    <property type="match status" value="1"/>
</dbReference>
<feature type="domain" description="EthD" evidence="2">
    <location>
        <begin position="19"/>
        <end position="108"/>
    </location>
</feature>
<evidence type="ECO:0000313" key="3">
    <source>
        <dbReference type="EMBL" id="RDB30769.1"/>
    </source>
</evidence>
<keyword evidence="4" id="KW-1185">Reference proteome</keyword>
<dbReference type="InterPro" id="IPR011008">
    <property type="entry name" value="Dimeric_a/b-barrel"/>
</dbReference>
<dbReference type="InParanoid" id="A0A369K823"/>
<evidence type="ECO:0000259" key="2">
    <source>
        <dbReference type="Pfam" id="PF07110"/>
    </source>
</evidence>
<dbReference type="SUPFAM" id="SSF54909">
    <property type="entry name" value="Dimeric alpha+beta barrel"/>
    <property type="match status" value="1"/>
</dbReference>
<comment type="similarity">
    <text evidence="1">Belongs to the tpcK family.</text>
</comment>
<dbReference type="OrthoDB" id="3183782at2759"/>
<comment type="caution">
    <text evidence="3">The sequence shown here is derived from an EMBL/GenBank/DDBJ whole genome shotgun (WGS) entry which is preliminary data.</text>
</comment>
<dbReference type="Proteomes" id="UP000076154">
    <property type="component" value="Unassembled WGS sequence"/>
</dbReference>